<dbReference type="EMBL" id="CM037151">
    <property type="protein sequence ID" value="KAH7843195.1"/>
    <property type="molecule type" value="Genomic_DNA"/>
</dbReference>
<name>A0ACB7XRC5_9ERIC</name>
<keyword evidence="2" id="KW-1185">Reference proteome</keyword>
<dbReference type="Proteomes" id="UP000828048">
    <property type="component" value="Chromosome 1"/>
</dbReference>
<reference evidence="1 2" key="1">
    <citation type="journal article" date="2021" name="Hortic Res">
        <title>High-quality reference genome and annotation aids understanding of berry development for evergreen blueberry (Vaccinium darrowii).</title>
        <authorList>
            <person name="Yu J."/>
            <person name="Hulse-Kemp A.M."/>
            <person name="Babiker E."/>
            <person name="Staton M."/>
        </authorList>
    </citation>
    <scope>NUCLEOTIDE SEQUENCE [LARGE SCALE GENOMIC DNA]</scope>
    <source>
        <strain evidence="2">cv. NJ 8807/NJ 8810</strain>
        <tissue evidence="1">Young leaf</tissue>
    </source>
</reference>
<evidence type="ECO:0000313" key="1">
    <source>
        <dbReference type="EMBL" id="KAH7843195.1"/>
    </source>
</evidence>
<proteinExistence type="predicted"/>
<organism evidence="1 2">
    <name type="scientific">Vaccinium darrowii</name>
    <dbReference type="NCBI Taxonomy" id="229202"/>
    <lineage>
        <taxon>Eukaryota</taxon>
        <taxon>Viridiplantae</taxon>
        <taxon>Streptophyta</taxon>
        <taxon>Embryophyta</taxon>
        <taxon>Tracheophyta</taxon>
        <taxon>Spermatophyta</taxon>
        <taxon>Magnoliopsida</taxon>
        <taxon>eudicotyledons</taxon>
        <taxon>Gunneridae</taxon>
        <taxon>Pentapetalae</taxon>
        <taxon>asterids</taxon>
        <taxon>Ericales</taxon>
        <taxon>Ericaceae</taxon>
        <taxon>Vaccinioideae</taxon>
        <taxon>Vaccinieae</taxon>
        <taxon>Vaccinium</taxon>
    </lineage>
</organism>
<sequence length="244" mass="27120">MSRIHPDNDQNRCVAFSKGVENVENRRSSSVTVSPSDQYVLTVWKRSSMTFQGTDGFTVFDSSGRLAFRVDNYTRKASWGGGGGGGGVVLMDGYGKPLHTLKPQMLSMQYQWNAYRGDQGYRTSPKSREFTMRRSRSMIHSSRREYEAEVFMGSSSGGGPNKDKNRTPDFKVEGSFSRRNCKITSGGGTLVAKITRKRVNNTMLLNDDVFSLVVEPGSDPDLIMAFVIILDRISPKPFAPILCS</sequence>
<accession>A0ACB7XRC5</accession>
<gene>
    <name evidence="1" type="ORF">Vadar_013720</name>
</gene>
<evidence type="ECO:0000313" key="2">
    <source>
        <dbReference type="Proteomes" id="UP000828048"/>
    </source>
</evidence>
<comment type="caution">
    <text evidence="1">The sequence shown here is derived from an EMBL/GenBank/DDBJ whole genome shotgun (WGS) entry which is preliminary data.</text>
</comment>
<protein>
    <submittedName>
        <fullName evidence="1">Uncharacterized protein</fullName>
    </submittedName>
</protein>